<name>A0ABQ9V520_SAGOE</name>
<feature type="compositionally biased region" description="Basic and acidic residues" evidence="1">
    <location>
        <begin position="210"/>
        <end position="220"/>
    </location>
</feature>
<protein>
    <submittedName>
        <fullName evidence="2">Uncharacterized protein</fullName>
    </submittedName>
</protein>
<feature type="region of interest" description="Disordered" evidence="1">
    <location>
        <begin position="1"/>
        <end position="34"/>
    </location>
</feature>
<feature type="region of interest" description="Disordered" evidence="1">
    <location>
        <begin position="150"/>
        <end position="176"/>
    </location>
</feature>
<dbReference type="EMBL" id="JASSZA010000008">
    <property type="protein sequence ID" value="KAK2104463.1"/>
    <property type="molecule type" value="Genomic_DNA"/>
</dbReference>
<organism evidence="2 3">
    <name type="scientific">Saguinus oedipus</name>
    <name type="common">Cotton-top tamarin</name>
    <name type="synonym">Oedipomidas oedipus</name>
    <dbReference type="NCBI Taxonomy" id="9490"/>
    <lineage>
        <taxon>Eukaryota</taxon>
        <taxon>Metazoa</taxon>
        <taxon>Chordata</taxon>
        <taxon>Craniata</taxon>
        <taxon>Vertebrata</taxon>
        <taxon>Euteleostomi</taxon>
        <taxon>Mammalia</taxon>
        <taxon>Eutheria</taxon>
        <taxon>Euarchontoglires</taxon>
        <taxon>Primates</taxon>
        <taxon>Haplorrhini</taxon>
        <taxon>Platyrrhini</taxon>
        <taxon>Cebidae</taxon>
        <taxon>Callitrichinae</taxon>
        <taxon>Saguinus</taxon>
    </lineage>
</organism>
<feature type="region of interest" description="Disordered" evidence="1">
    <location>
        <begin position="196"/>
        <end position="250"/>
    </location>
</feature>
<proteinExistence type="predicted"/>
<reference evidence="2 3" key="1">
    <citation type="submission" date="2023-05" db="EMBL/GenBank/DDBJ databases">
        <title>B98-5 Cell Line De Novo Hybrid Assembly: An Optical Mapping Approach.</title>
        <authorList>
            <person name="Kananen K."/>
            <person name="Auerbach J.A."/>
            <person name="Kautto E."/>
            <person name="Blachly J.S."/>
        </authorList>
    </citation>
    <scope>NUCLEOTIDE SEQUENCE [LARGE SCALE GENOMIC DNA]</scope>
    <source>
        <strain evidence="2">B95-8</strain>
        <tissue evidence="2">Cell line</tissue>
    </source>
</reference>
<comment type="caution">
    <text evidence="2">The sequence shown here is derived from an EMBL/GenBank/DDBJ whole genome shotgun (WGS) entry which is preliminary data.</text>
</comment>
<gene>
    <name evidence="2" type="ORF">P7K49_018319</name>
</gene>
<sequence>MNKKGWAAGRIGKVGTGKGTAEQEAGRAEMRTGGNKRVAAEVGACKTEMGAYRTRAAQGEIQGGIPAPLEPNQEARLVGGGASAEGRPRWRGHRWRRRLPVSVAAPRHHRRGRQWGRRKVVGLKHALHLLLVHLLQLLELRQVLFAEAHKARGGGGRGSSRARVPRPRRGLRKRHRRRRWDRRRWIFGYISKKKAQGSSRRRYSSQPTSRNRDGDGDSRNSRHLQAPERVNGARQCAGAPEMGPRPGRRGRDLGDYACAVERPFAWRLAVAIFLWVQIM</sequence>
<keyword evidence="3" id="KW-1185">Reference proteome</keyword>
<evidence type="ECO:0000313" key="2">
    <source>
        <dbReference type="EMBL" id="KAK2104463.1"/>
    </source>
</evidence>
<evidence type="ECO:0000313" key="3">
    <source>
        <dbReference type="Proteomes" id="UP001266305"/>
    </source>
</evidence>
<accession>A0ABQ9V520</accession>
<evidence type="ECO:0000256" key="1">
    <source>
        <dbReference type="SAM" id="MobiDB-lite"/>
    </source>
</evidence>
<dbReference type="Proteomes" id="UP001266305">
    <property type="component" value="Unassembled WGS sequence"/>
</dbReference>
<feature type="compositionally biased region" description="Basic residues" evidence="1">
    <location>
        <begin position="163"/>
        <end position="176"/>
    </location>
</feature>